<reference evidence="6" key="2">
    <citation type="submission" date="2017-02" db="EMBL/GenBank/DDBJ databases">
        <title>Sunflower complete genome.</title>
        <authorList>
            <person name="Langlade N."/>
            <person name="Munos S."/>
        </authorList>
    </citation>
    <scope>NUCLEOTIDE SEQUENCE [LARGE SCALE GENOMIC DNA]</scope>
    <source>
        <tissue evidence="6">Leaves</tissue>
    </source>
</reference>
<dbReference type="InterPro" id="IPR044861">
    <property type="entry name" value="IPNS-like_FE2OG_OXY"/>
</dbReference>
<dbReference type="InterPro" id="IPR026992">
    <property type="entry name" value="DIOX_N"/>
</dbReference>
<evidence type="ECO:0000313" key="6">
    <source>
        <dbReference type="EMBL" id="OTG37700.1"/>
    </source>
</evidence>
<feature type="domain" description="Fe2OG dioxygenase" evidence="4">
    <location>
        <begin position="168"/>
        <end position="267"/>
    </location>
</feature>
<dbReference type="Gene3D" id="2.60.120.330">
    <property type="entry name" value="B-lactam Antibiotic, Isopenicillin N Synthase, Chain"/>
    <property type="match status" value="1"/>
</dbReference>
<dbReference type="GO" id="GO:0046872">
    <property type="term" value="F:metal ion binding"/>
    <property type="evidence" value="ECO:0007669"/>
    <property type="project" value="UniProtKB-KW"/>
</dbReference>
<dbReference type="GO" id="GO:0016706">
    <property type="term" value="F:2-oxoglutarate-dependent dioxygenase activity"/>
    <property type="evidence" value="ECO:0000318"/>
    <property type="project" value="GO_Central"/>
</dbReference>
<dbReference type="AlphaFoldDB" id="A0A251VQ32"/>
<protein>
    <submittedName>
        <fullName evidence="5">Oxoglutarate/iron-dependent dioxygenase, non-heme dioxygenase domain-containing protein</fullName>
    </submittedName>
    <submittedName>
        <fullName evidence="6">Putative oxoglutarate/iron-dependent dioxygenase</fullName>
    </submittedName>
</protein>
<keyword evidence="1 3" id="KW-0479">Metal-binding</keyword>
<accession>A0A251VQ32</accession>
<dbReference type="Pfam" id="PF03171">
    <property type="entry name" value="2OG-FeII_Oxy"/>
    <property type="match status" value="1"/>
</dbReference>
<dbReference type="PANTHER" id="PTHR47990">
    <property type="entry name" value="2-OXOGLUTARATE (2OG) AND FE(II)-DEPENDENT OXYGENASE SUPERFAMILY PROTEIN-RELATED"/>
    <property type="match status" value="1"/>
</dbReference>
<proteinExistence type="inferred from homology"/>
<organism evidence="6 7">
    <name type="scientific">Helianthus annuus</name>
    <name type="common">Common sunflower</name>
    <dbReference type="NCBI Taxonomy" id="4232"/>
    <lineage>
        <taxon>Eukaryota</taxon>
        <taxon>Viridiplantae</taxon>
        <taxon>Streptophyta</taxon>
        <taxon>Embryophyta</taxon>
        <taxon>Tracheophyta</taxon>
        <taxon>Spermatophyta</taxon>
        <taxon>Magnoliopsida</taxon>
        <taxon>eudicotyledons</taxon>
        <taxon>Gunneridae</taxon>
        <taxon>Pentapetalae</taxon>
        <taxon>asterids</taxon>
        <taxon>campanulids</taxon>
        <taxon>Asterales</taxon>
        <taxon>Asteraceae</taxon>
        <taxon>Asteroideae</taxon>
        <taxon>Heliantheae alliance</taxon>
        <taxon>Heliantheae</taxon>
        <taxon>Helianthus</taxon>
    </lineage>
</organism>
<reference evidence="5" key="3">
    <citation type="submission" date="2020-06" db="EMBL/GenBank/DDBJ databases">
        <title>Helianthus annuus Genome sequencing and assembly Release 2.</title>
        <authorList>
            <person name="Gouzy J."/>
            <person name="Langlade N."/>
            <person name="Munos S."/>
        </authorList>
    </citation>
    <scope>NUCLEOTIDE SEQUENCE</scope>
    <source>
        <tissue evidence="5">Leaves</tissue>
    </source>
</reference>
<dbReference type="Pfam" id="PF14226">
    <property type="entry name" value="DIOX_N"/>
    <property type="match status" value="1"/>
</dbReference>
<dbReference type="PROSITE" id="PS51471">
    <property type="entry name" value="FE2OG_OXY"/>
    <property type="match status" value="1"/>
</dbReference>
<comment type="similarity">
    <text evidence="3">Belongs to the iron/ascorbate-dependent oxidoreductase family.</text>
</comment>
<dbReference type="SUPFAM" id="SSF51197">
    <property type="entry name" value="Clavaminate synthase-like"/>
    <property type="match status" value="1"/>
</dbReference>
<dbReference type="InterPro" id="IPR050231">
    <property type="entry name" value="Iron_ascorbate_oxido_reductase"/>
</dbReference>
<gene>
    <name evidence="6" type="ORF">HannXRQ_Chr01g0021691</name>
    <name evidence="5" type="ORF">HanXRQr2_Chr00c070g0833631</name>
</gene>
<dbReference type="STRING" id="4232.A0A251VQ32"/>
<evidence type="ECO:0000256" key="3">
    <source>
        <dbReference type="RuleBase" id="RU003682"/>
    </source>
</evidence>
<keyword evidence="2 3" id="KW-0408">Iron</keyword>
<dbReference type="InterPro" id="IPR027443">
    <property type="entry name" value="IPNS-like_sf"/>
</dbReference>
<dbReference type="InParanoid" id="A0A251VQ32"/>
<evidence type="ECO:0000256" key="2">
    <source>
        <dbReference type="ARBA" id="ARBA00023004"/>
    </source>
</evidence>
<dbReference type="InterPro" id="IPR005123">
    <property type="entry name" value="Oxoglu/Fe-dep_dioxygenase_dom"/>
</dbReference>
<dbReference type="OrthoDB" id="288590at2759"/>
<dbReference type="EMBL" id="MNCJ02000070">
    <property type="protein sequence ID" value="KAF5824202.1"/>
    <property type="molecule type" value="Genomic_DNA"/>
</dbReference>
<keyword evidence="7" id="KW-1185">Reference proteome</keyword>
<evidence type="ECO:0000313" key="7">
    <source>
        <dbReference type="Proteomes" id="UP000215914"/>
    </source>
</evidence>
<dbReference type="EMBL" id="CM007890">
    <property type="protein sequence ID" value="OTG37700.1"/>
    <property type="molecule type" value="Genomic_DNA"/>
</dbReference>
<keyword evidence="3" id="KW-0560">Oxidoreductase</keyword>
<evidence type="ECO:0000256" key="1">
    <source>
        <dbReference type="ARBA" id="ARBA00022723"/>
    </source>
</evidence>
<reference evidence="5 7" key="1">
    <citation type="journal article" date="2017" name="Nature">
        <title>The sunflower genome provides insights into oil metabolism, flowering and Asterid evolution.</title>
        <authorList>
            <person name="Badouin H."/>
            <person name="Gouzy J."/>
            <person name="Grassa C.J."/>
            <person name="Murat F."/>
            <person name="Staton S.E."/>
            <person name="Cottret L."/>
            <person name="Lelandais-Briere C."/>
            <person name="Owens G.L."/>
            <person name="Carrere S."/>
            <person name="Mayjonade B."/>
            <person name="Legrand L."/>
            <person name="Gill N."/>
            <person name="Kane N.C."/>
            <person name="Bowers J.E."/>
            <person name="Hubner S."/>
            <person name="Bellec A."/>
            <person name="Berard A."/>
            <person name="Berges H."/>
            <person name="Blanchet N."/>
            <person name="Boniface M.C."/>
            <person name="Brunel D."/>
            <person name="Catrice O."/>
            <person name="Chaidir N."/>
            <person name="Claudel C."/>
            <person name="Donnadieu C."/>
            <person name="Faraut T."/>
            <person name="Fievet G."/>
            <person name="Helmstetter N."/>
            <person name="King M."/>
            <person name="Knapp S.J."/>
            <person name="Lai Z."/>
            <person name="Le Paslier M.C."/>
            <person name="Lippi Y."/>
            <person name="Lorenzon L."/>
            <person name="Mandel J.R."/>
            <person name="Marage G."/>
            <person name="Marchand G."/>
            <person name="Marquand E."/>
            <person name="Bret-Mestries E."/>
            <person name="Morien E."/>
            <person name="Nambeesan S."/>
            <person name="Nguyen T."/>
            <person name="Pegot-Espagnet P."/>
            <person name="Pouilly N."/>
            <person name="Raftis F."/>
            <person name="Sallet E."/>
            <person name="Schiex T."/>
            <person name="Thomas J."/>
            <person name="Vandecasteele C."/>
            <person name="Vares D."/>
            <person name="Vear F."/>
            <person name="Vautrin S."/>
            <person name="Crespi M."/>
            <person name="Mangin B."/>
            <person name="Burke J.M."/>
            <person name="Salse J."/>
            <person name="Munos S."/>
            <person name="Vincourt P."/>
            <person name="Rieseberg L.H."/>
            <person name="Langlade N.B."/>
        </authorList>
    </citation>
    <scope>NUCLEOTIDE SEQUENCE [LARGE SCALE GENOMIC DNA]</scope>
    <source>
        <strain evidence="7">cv. SF193</strain>
        <tissue evidence="5">Leaves</tissue>
    </source>
</reference>
<evidence type="ECO:0000313" key="5">
    <source>
        <dbReference type="EMBL" id="KAF5824202.1"/>
    </source>
</evidence>
<evidence type="ECO:0000259" key="4">
    <source>
        <dbReference type="PROSITE" id="PS51471"/>
    </source>
</evidence>
<keyword evidence="6" id="KW-0223">Dioxygenase</keyword>
<sequence>MASLPQCKLPVIDFSVKNLNPGSDSWTKTRGEVTRALEQYGCFIASYDQVSQELHDAAFVASQAVHNLPVEAKVRNTLDAQGYGFVAQPANMPLYVRLSIENATTAQGVEGFAKLMWPNGNDTFCESVLAFTKALAELEQMVMRMVAKSYGIEKHYERLLGSTTCILKFNKCVNPNQENEKKLGVIPHRDKSFMTVIQQQEEGKGLEVQTKDGEWTQVHLSPSSCIVMAGDACMAWSNGRIEAPYHRVIMQQNKDRYSLVLSSFIKDLKIEVPQELVDKDHPLQFKAFDHYDYIQYVSDTTVEGNRMKGAISSYCGI</sequence>
<dbReference type="Proteomes" id="UP000215914">
    <property type="component" value="Chromosome 1"/>
</dbReference>
<name>A0A251VQ32_HELAN</name>